<dbReference type="Proteomes" id="UP000635278">
    <property type="component" value="Unassembled WGS sequence"/>
</dbReference>
<accession>A0ABX0JNR0</accession>
<organism evidence="1 2">
    <name type="scientific">Acetobacter musti</name>
    <dbReference type="NCBI Taxonomy" id="864732"/>
    <lineage>
        <taxon>Bacteria</taxon>
        <taxon>Pseudomonadati</taxon>
        <taxon>Pseudomonadota</taxon>
        <taxon>Alphaproteobacteria</taxon>
        <taxon>Acetobacterales</taxon>
        <taxon>Acetobacteraceae</taxon>
        <taxon>Acetobacter</taxon>
    </lineage>
</organism>
<evidence type="ECO:0000313" key="1">
    <source>
        <dbReference type="EMBL" id="NHN85096.1"/>
    </source>
</evidence>
<protein>
    <recommendedName>
        <fullName evidence="3">AlgX/AlgJ SGNH hydrolase-like domain-containing protein</fullName>
    </recommendedName>
</protein>
<evidence type="ECO:0000313" key="2">
    <source>
        <dbReference type="Proteomes" id="UP000635278"/>
    </source>
</evidence>
<reference evidence="1 2" key="1">
    <citation type="journal article" date="2020" name="Int. J. Syst. Evol. Microbiol.">
        <title>Novel acetic acid bacteria from cider fermentations: Acetobacter conturbans sp. nov. and Acetobacter fallax sp. nov.</title>
        <authorList>
            <person name="Sombolestani A.S."/>
            <person name="Cleenwerck I."/>
            <person name="Cnockaert M."/>
            <person name="Borremans W."/>
            <person name="Wieme A.D."/>
            <person name="De Vuyst L."/>
            <person name="Vandamme P."/>
        </authorList>
    </citation>
    <scope>NUCLEOTIDE SEQUENCE [LARGE SCALE GENOMIC DNA]</scope>
    <source>
        <strain evidence="1 2">LMG 30640</strain>
    </source>
</reference>
<keyword evidence="2" id="KW-1185">Reference proteome</keyword>
<proteinExistence type="predicted"/>
<comment type="caution">
    <text evidence="1">The sequence shown here is derived from an EMBL/GenBank/DDBJ whole genome shotgun (WGS) entry which is preliminary data.</text>
</comment>
<sequence length="456" mass="51648">MIKCTIDSFLEPNIISGWVYDNGKQVEIEVKKNDHIIGIGKNDLPRTDLESAGLGCCAFSIETMEPFSYYDVISGSINVFYKNASQRKAISIRDDVMKSIKFKVMSHILKEFQNMDANELEMYIYNEKKSINENIYYAQLAAISSLNNNKVSTPRHIDINKNISPLHVKVGTVSPDLQCEVGTGGHLFLTRGSNNVLSIYDHAYNEKEVEETAEKWVNLFKARLDFCNSLGARFIEVIIPDKLSVLREQYDGMGSAPSPLLQMLECKISKNKLSDNYVSGLQSIEKIGFIKAFRKIDTHFHPIGGHSVFKDICRKISSCYNIPAQFNIDYITTGDIGKRFFGQDLYEVCSRAPHPAFHSGRKILEQIQPQSGSFTGGRVVFKNDKAPFGEKVVGFGNSFMNDYESQASLGYWFSTFFREFHLITHSEVNKDYVKNINPDIVIGQTVERFLGFIPNF</sequence>
<gene>
    <name evidence="1" type="ORF">GOB93_10645</name>
</gene>
<dbReference type="RefSeq" id="WP_173583482.1">
    <property type="nucleotide sequence ID" value="NZ_WOTB01000012.1"/>
</dbReference>
<evidence type="ECO:0008006" key="3">
    <source>
        <dbReference type="Google" id="ProtNLM"/>
    </source>
</evidence>
<dbReference type="EMBL" id="WOTB01000012">
    <property type="protein sequence ID" value="NHN85096.1"/>
    <property type="molecule type" value="Genomic_DNA"/>
</dbReference>
<name>A0ABX0JNR0_9PROT</name>